<dbReference type="AlphaFoldDB" id="A0A815RPB5"/>
<comment type="caution">
    <text evidence="2">The sequence shown here is derived from an EMBL/GenBank/DDBJ whole genome shotgun (WGS) entry which is preliminary data.</text>
</comment>
<name>A0A815RPB5_9BILA</name>
<evidence type="ECO:0000313" key="3">
    <source>
        <dbReference type="Proteomes" id="UP000663891"/>
    </source>
</evidence>
<organism evidence="2 3">
    <name type="scientific">Adineta steineri</name>
    <dbReference type="NCBI Taxonomy" id="433720"/>
    <lineage>
        <taxon>Eukaryota</taxon>
        <taxon>Metazoa</taxon>
        <taxon>Spiralia</taxon>
        <taxon>Gnathifera</taxon>
        <taxon>Rotifera</taxon>
        <taxon>Eurotatoria</taxon>
        <taxon>Bdelloidea</taxon>
        <taxon>Adinetida</taxon>
        <taxon>Adinetidae</taxon>
        <taxon>Adineta</taxon>
    </lineage>
</organism>
<evidence type="ECO:0000256" key="1">
    <source>
        <dbReference type="SAM" id="MobiDB-lite"/>
    </source>
</evidence>
<reference evidence="2" key="1">
    <citation type="submission" date="2021-02" db="EMBL/GenBank/DDBJ databases">
        <authorList>
            <person name="Nowell W R."/>
        </authorList>
    </citation>
    <scope>NUCLEOTIDE SEQUENCE</scope>
</reference>
<evidence type="ECO:0000313" key="2">
    <source>
        <dbReference type="EMBL" id="CAF1480528.1"/>
    </source>
</evidence>
<sequence>MITIGRLRHDYLSIELQSDIWTRDIFNATTITEVSGGICLEAHGMNILRRSVANELDDESSNEQPRKKQRTN</sequence>
<feature type="region of interest" description="Disordered" evidence="1">
    <location>
        <begin position="53"/>
        <end position="72"/>
    </location>
</feature>
<dbReference type="Proteomes" id="UP000663891">
    <property type="component" value="Unassembled WGS sequence"/>
</dbReference>
<gene>
    <name evidence="2" type="ORF">VCS650_LOCUS41136</name>
</gene>
<accession>A0A815RPB5</accession>
<proteinExistence type="predicted"/>
<dbReference type="EMBL" id="CAJNON010001702">
    <property type="protein sequence ID" value="CAF1480528.1"/>
    <property type="molecule type" value="Genomic_DNA"/>
</dbReference>
<protein>
    <submittedName>
        <fullName evidence="2">Uncharacterized protein</fullName>
    </submittedName>
</protein>